<dbReference type="SMART" id="SM00344">
    <property type="entry name" value="HTH_ASNC"/>
    <property type="match status" value="2"/>
</dbReference>
<gene>
    <name evidence="7" type="ORF">ACFY05_41720</name>
</gene>
<reference evidence="7 8" key="1">
    <citation type="submission" date="2024-10" db="EMBL/GenBank/DDBJ databases">
        <title>The Natural Products Discovery Center: Release of the First 8490 Sequenced Strains for Exploring Actinobacteria Biosynthetic Diversity.</title>
        <authorList>
            <person name="Kalkreuter E."/>
            <person name="Kautsar S.A."/>
            <person name="Yang D."/>
            <person name="Bader C.D."/>
            <person name="Teijaro C.N."/>
            <person name="Fluegel L."/>
            <person name="Davis C.M."/>
            <person name="Simpson J.R."/>
            <person name="Lauterbach L."/>
            <person name="Steele A.D."/>
            <person name="Gui C."/>
            <person name="Meng S."/>
            <person name="Li G."/>
            <person name="Viehrig K."/>
            <person name="Ye F."/>
            <person name="Su P."/>
            <person name="Kiefer A.F."/>
            <person name="Nichols A."/>
            <person name="Cepeda A.J."/>
            <person name="Yan W."/>
            <person name="Fan B."/>
            <person name="Jiang Y."/>
            <person name="Adhikari A."/>
            <person name="Zheng C.-J."/>
            <person name="Schuster L."/>
            <person name="Cowan T.M."/>
            <person name="Smanski M.J."/>
            <person name="Chevrette M.G."/>
            <person name="De Carvalho L.P.S."/>
            <person name="Shen B."/>
        </authorList>
    </citation>
    <scope>NUCLEOTIDE SEQUENCE [LARGE SCALE GENOMIC DNA]</scope>
    <source>
        <strain evidence="7 8">NPDC001281</strain>
    </source>
</reference>
<evidence type="ECO:0000313" key="7">
    <source>
        <dbReference type="EMBL" id="MFF4779355.1"/>
    </source>
</evidence>
<sequence length="320" mass="34776">MNALSQLDLTLVRALRRHPRAPLKDLAAACGVSERTAGRHLDALLDRGTIRVTATLISERIGEGLVAALDVTCAPGRAAQVADELAARDDVRFAAQTVGSADVVAELTAADRATLVRSLSDDIPRIPGILSMRTAIVLETLLTANDWDPGGPDTPWRARARRGEQPPRAPALDTTDRRIEQALRRDARLPVARLAQELGMSESGVRRRLEHLLACEALVLRCEVPADLLGYPVETRFLLNVQPRHLERALRQLAAEPVIRTLEVVTGPFNVLGYAAHRTPGEITMLFHRSLAPLAGVLATDVSVVLRATKRSWTRLGGDT</sequence>
<name>A0ABW6VJT7_MICFU</name>
<dbReference type="Gene3D" id="1.10.10.10">
    <property type="entry name" value="Winged helix-like DNA-binding domain superfamily/Winged helix DNA-binding domain"/>
    <property type="match status" value="2"/>
</dbReference>
<dbReference type="InterPro" id="IPR036388">
    <property type="entry name" value="WH-like_DNA-bd_sf"/>
</dbReference>
<feature type="region of interest" description="Disordered" evidence="4">
    <location>
        <begin position="149"/>
        <end position="172"/>
    </location>
</feature>
<organism evidence="7 8">
    <name type="scientific">Microtetraspora fusca</name>
    <dbReference type="NCBI Taxonomy" id="1997"/>
    <lineage>
        <taxon>Bacteria</taxon>
        <taxon>Bacillati</taxon>
        <taxon>Actinomycetota</taxon>
        <taxon>Actinomycetes</taxon>
        <taxon>Streptosporangiales</taxon>
        <taxon>Streptosporangiaceae</taxon>
        <taxon>Microtetraspora</taxon>
    </lineage>
</organism>
<dbReference type="PANTHER" id="PTHR30154:SF34">
    <property type="entry name" value="TRANSCRIPTIONAL REGULATOR AZLB"/>
    <property type="match status" value="1"/>
</dbReference>
<evidence type="ECO:0000313" key="8">
    <source>
        <dbReference type="Proteomes" id="UP001602119"/>
    </source>
</evidence>
<dbReference type="InterPro" id="IPR036390">
    <property type="entry name" value="WH_DNA-bd_sf"/>
</dbReference>
<comment type="caution">
    <text evidence="7">The sequence shown here is derived from an EMBL/GenBank/DDBJ whole genome shotgun (WGS) entry which is preliminary data.</text>
</comment>
<keyword evidence="3" id="KW-0804">Transcription</keyword>
<dbReference type="InterPro" id="IPR000485">
    <property type="entry name" value="AsnC-type_HTH_dom"/>
</dbReference>
<dbReference type="Pfam" id="PF13404">
    <property type="entry name" value="HTH_AsnC-type"/>
    <property type="match status" value="1"/>
</dbReference>
<evidence type="ECO:0000259" key="5">
    <source>
        <dbReference type="Pfam" id="PF01037"/>
    </source>
</evidence>
<evidence type="ECO:0000256" key="4">
    <source>
        <dbReference type="SAM" id="MobiDB-lite"/>
    </source>
</evidence>
<dbReference type="InterPro" id="IPR019888">
    <property type="entry name" value="Tscrpt_reg_AsnC-like"/>
</dbReference>
<dbReference type="EMBL" id="JBIAXI010000048">
    <property type="protein sequence ID" value="MFF4779355.1"/>
    <property type="molecule type" value="Genomic_DNA"/>
</dbReference>
<dbReference type="InterPro" id="IPR011008">
    <property type="entry name" value="Dimeric_a/b-barrel"/>
</dbReference>
<feature type="domain" description="Transcription regulator AsnC/Lrp ligand binding" evidence="5">
    <location>
        <begin position="71"/>
        <end position="140"/>
    </location>
</feature>
<dbReference type="Gene3D" id="3.30.70.920">
    <property type="match status" value="2"/>
</dbReference>
<dbReference type="SUPFAM" id="SSF46785">
    <property type="entry name" value="Winged helix' DNA-binding domain"/>
    <property type="match status" value="2"/>
</dbReference>
<evidence type="ECO:0000256" key="3">
    <source>
        <dbReference type="ARBA" id="ARBA00023163"/>
    </source>
</evidence>
<dbReference type="InterPro" id="IPR019887">
    <property type="entry name" value="Tscrpt_reg_AsnC/Lrp_C"/>
</dbReference>
<dbReference type="Pfam" id="PF01037">
    <property type="entry name" value="AsnC_trans_reg"/>
    <property type="match status" value="1"/>
</dbReference>
<feature type="domain" description="HTH asnC-type" evidence="6">
    <location>
        <begin position="172"/>
        <end position="212"/>
    </location>
</feature>
<accession>A0ABW6VJT7</accession>
<evidence type="ECO:0000256" key="2">
    <source>
        <dbReference type="ARBA" id="ARBA00023125"/>
    </source>
</evidence>
<proteinExistence type="predicted"/>
<dbReference type="Pfam" id="PF13412">
    <property type="entry name" value="HTH_24"/>
    <property type="match status" value="1"/>
</dbReference>
<keyword evidence="1" id="KW-0805">Transcription regulation</keyword>
<dbReference type="SUPFAM" id="SSF54909">
    <property type="entry name" value="Dimeric alpha+beta barrel"/>
    <property type="match status" value="2"/>
</dbReference>
<evidence type="ECO:0000256" key="1">
    <source>
        <dbReference type="ARBA" id="ARBA00023015"/>
    </source>
</evidence>
<keyword evidence="2" id="KW-0238">DNA-binding</keyword>
<dbReference type="PRINTS" id="PR00033">
    <property type="entry name" value="HTHASNC"/>
</dbReference>
<evidence type="ECO:0000259" key="6">
    <source>
        <dbReference type="Pfam" id="PF13404"/>
    </source>
</evidence>
<keyword evidence="8" id="KW-1185">Reference proteome</keyword>
<protein>
    <submittedName>
        <fullName evidence="7">Lrp/AsnC family transcriptional regulator</fullName>
    </submittedName>
</protein>
<dbReference type="RefSeq" id="WP_169808911.1">
    <property type="nucleotide sequence ID" value="NZ_BBYK01000044.1"/>
</dbReference>
<dbReference type="PANTHER" id="PTHR30154">
    <property type="entry name" value="LEUCINE-RESPONSIVE REGULATORY PROTEIN"/>
    <property type="match status" value="1"/>
</dbReference>
<dbReference type="Proteomes" id="UP001602119">
    <property type="component" value="Unassembled WGS sequence"/>
</dbReference>